<dbReference type="Pfam" id="PF07714">
    <property type="entry name" value="PK_Tyr_Ser-Thr"/>
    <property type="match status" value="2"/>
</dbReference>
<dbReference type="Gene3D" id="3.30.200.20">
    <property type="entry name" value="Phosphorylase Kinase, domain 1"/>
    <property type="match status" value="1"/>
</dbReference>
<dbReference type="InterPro" id="IPR000719">
    <property type="entry name" value="Prot_kinase_dom"/>
</dbReference>
<keyword evidence="4 5" id="KW-0067">ATP-binding</keyword>
<comment type="similarity">
    <text evidence="1">Belongs to the protein kinase superfamily. TKL Ser/Thr protein kinase family.</text>
</comment>
<dbReference type="InterPro" id="IPR036770">
    <property type="entry name" value="Ankyrin_rpt-contain_sf"/>
</dbReference>
<feature type="binding site" evidence="5">
    <location>
        <position position="551"/>
    </location>
    <ligand>
        <name>ATP</name>
        <dbReference type="ChEBI" id="CHEBI:30616"/>
    </ligand>
</feature>
<dbReference type="SUPFAM" id="SSF56112">
    <property type="entry name" value="Protein kinase-like (PK-like)"/>
    <property type="match status" value="2"/>
</dbReference>
<keyword evidence="3 5" id="KW-0547">Nucleotide-binding</keyword>
<dbReference type="AlphaFoldDB" id="A0A1V9YAD9"/>
<dbReference type="SMART" id="SM00220">
    <property type="entry name" value="S_TKc"/>
    <property type="match status" value="2"/>
</dbReference>
<dbReference type="GO" id="GO:0005524">
    <property type="term" value="F:ATP binding"/>
    <property type="evidence" value="ECO:0007669"/>
    <property type="project" value="UniProtKB-UniRule"/>
</dbReference>
<evidence type="ECO:0000256" key="5">
    <source>
        <dbReference type="PROSITE-ProRule" id="PRU10141"/>
    </source>
</evidence>
<proteinExistence type="inferred from homology"/>
<feature type="domain" description="Protein kinase" evidence="7">
    <location>
        <begin position="524"/>
        <end position="778"/>
    </location>
</feature>
<dbReference type="OrthoDB" id="4062651at2759"/>
<dbReference type="InterPro" id="IPR011009">
    <property type="entry name" value="Kinase-like_dom_sf"/>
</dbReference>
<keyword evidence="2" id="KW-0723">Serine/threonine-protein kinase</keyword>
<dbReference type="Proteomes" id="UP000243579">
    <property type="component" value="Unassembled WGS sequence"/>
</dbReference>
<dbReference type="PRINTS" id="PR00109">
    <property type="entry name" value="TYRKINASE"/>
</dbReference>
<dbReference type="SUPFAM" id="SSF48403">
    <property type="entry name" value="Ankyrin repeat"/>
    <property type="match status" value="1"/>
</dbReference>
<dbReference type="InterPro" id="IPR002110">
    <property type="entry name" value="Ankyrin_rpt"/>
</dbReference>
<feature type="compositionally biased region" description="Low complexity" evidence="6">
    <location>
        <begin position="387"/>
        <end position="401"/>
    </location>
</feature>
<accession>A0A1V9YAD9</accession>
<feature type="domain" description="Protein kinase" evidence="7">
    <location>
        <begin position="116"/>
        <end position="370"/>
    </location>
</feature>
<keyword evidence="8" id="KW-0808">Transferase</keyword>
<dbReference type="PROSITE" id="PS50011">
    <property type="entry name" value="PROTEIN_KINASE_DOM"/>
    <property type="match status" value="2"/>
</dbReference>
<evidence type="ECO:0000313" key="9">
    <source>
        <dbReference type="Proteomes" id="UP000243579"/>
    </source>
</evidence>
<name>A0A1V9YAD9_ACHHY</name>
<protein>
    <submittedName>
        <fullName evidence="8">Protein kinase</fullName>
    </submittedName>
</protein>
<evidence type="ECO:0000256" key="1">
    <source>
        <dbReference type="ARBA" id="ARBA00005843"/>
    </source>
</evidence>
<evidence type="ECO:0000256" key="2">
    <source>
        <dbReference type="ARBA" id="ARBA00022527"/>
    </source>
</evidence>
<keyword evidence="9" id="KW-1185">Reference proteome</keyword>
<dbReference type="Pfam" id="PF12796">
    <property type="entry name" value="Ank_2"/>
    <property type="match status" value="1"/>
</dbReference>
<evidence type="ECO:0000256" key="3">
    <source>
        <dbReference type="ARBA" id="ARBA00022741"/>
    </source>
</evidence>
<feature type="binding site" evidence="5">
    <location>
        <position position="143"/>
    </location>
    <ligand>
        <name>ATP</name>
        <dbReference type="ChEBI" id="CHEBI:30616"/>
    </ligand>
</feature>
<dbReference type="PANTHER" id="PTHR44329:SF214">
    <property type="entry name" value="PROTEIN KINASE DOMAIN-CONTAINING PROTEIN"/>
    <property type="match status" value="1"/>
</dbReference>
<dbReference type="Gene3D" id="1.10.510.10">
    <property type="entry name" value="Transferase(Phosphotransferase) domain 1"/>
    <property type="match status" value="2"/>
</dbReference>
<reference evidence="8 9" key="1">
    <citation type="journal article" date="2014" name="Genome Biol. Evol.">
        <title>The secreted proteins of Achlya hypogyna and Thraustotheca clavata identify the ancestral oomycete secretome and reveal gene acquisitions by horizontal gene transfer.</title>
        <authorList>
            <person name="Misner I."/>
            <person name="Blouin N."/>
            <person name="Leonard G."/>
            <person name="Richards T.A."/>
            <person name="Lane C.E."/>
        </authorList>
    </citation>
    <scope>NUCLEOTIDE SEQUENCE [LARGE SCALE GENOMIC DNA]</scope>
    <source>
        <strain evidence="8 9">ATCC 48635</strain>
    </source>
</reference>
<organism evidence="8 9">
    <name type="scientific">Achlya hypogyna</name>
    <name type="common">Oomycete</name>
    <name type="synonym">Protoachlya hypogyna</name>
    <dbReference type="NCBI Taxonomy" id="1202772"/>
    <lineage>
        <taxon>Eukaryota</taxon>
        <taxon>Sar</taxon>
        <taxon>Stramenopiles</taxon>
        <taxon>Oomycota</taxon>
        <taxon>Saprolegniomycetes</taxon>
        <taxon>Saprolegniales</taxon>
        <taxon>Achlyaceae</taxon>
        <taxon>Achlya</taxon>
    </lineage>
</organism>
<evidence type="ECO:0000313" key="8">
    <source>
        <dbReference type="EMBL" id="OQR82695.1"/>
    </source>
</evidence>
<dbReference type="InterPro" id="IPR051681">
    <property type="entry name" value="Ser/Thr_Kinases-Pseudokinases"/>
</dbReference>
<dbReference type="PANTHER" id="PTHR44329">
    <property type="entry name" value="SERINE/THREONINE-PROTEIN KINASE TNNI3K-RELATED"/>
    <property type="match status" value="1"/>
</dbReference>
<dbReference type="PROSITE" id="PS00107">
    <property type="entry name" value="PROTEIN_KINASE_ATP"/>
    <property type="match status" value="2"/>
</dbReference>
<evidence type="ECO:0000256" key="4">
    <source>
        <dbReference type="ARBA" id="ARBA00022840"/>
    </source>
</evidence>
<dbReference type="GO" id="GO:0004674">
    <property type="term" value="F:protein serine/threonine kinase activity"/>
    <property type="evidence" value="ECO:0007669"/>
    <property type="project" value="UniProtKB-KW"/>
</dbReference>
<dbReference type="PROSITE" id="PS00108">
    <property type="entry name" value="PROTEIN_KINASE_ST"/>
    <property type="match status" value="1"/>
</dbReference>
<feature type="region of interest" description="Disordered" evidence="6">
    <location>
        <begin position="379"/>
        <end position="401"/>
    </location>
</feature>
<dbReference type="STRING" id="1202772.A0A1V9YAD9"/>
<evidence type="ECO:0000256" key="6">
    <source>
        <dbReference type="SAM" id="MobiDB-lite"/>
    </source>
</evidence>
<comment type="caution">
    <text evidence="8">The sequence shown here is derived from an EMBL/GenBank/DDBJ whole genome shotgun (WGS) entry which is preliminary data.</text>
</comment>
<dbReference type="InterPro" id="IPR017441">
    <property type="entry name" value="Protein_kinase_ATP_BS"/>
</dbReference>
<sequence>MELRELTNLLFECVATGGSFWLKAPTPTRPTTYFICEARVADDAGETLMHLAVRYDMPELLELLLQTNGVDASIRNQEGDTPLLVAVKRGHRCFAHHIFAVTMQPLREAAVADIDINWNLYLGHGSSGVVCKGTFNRQPVAVKTASCNDGETIIREIIAAQRCQSPYLLQPLAIAGQNTPRPLIVLEYMDGGNLREYLNNKRNGVPVAFEYSALEVAWVVANALADLHHNGIVHRNLTSNKVVLSSTNYIKVGGFGLSRKYASQMTGGVGTALWMAPEVIALDGFYDFAADIYSFGVILTELSTLQMPYAGSSLSPLHILHRVHTGTLRPEIGDAPQWLRELATACLAHDPAQRPNTEEILTLLDRQRRLEYPAPVVASEPPLTATNSASGLPNSPGSSGNTSAWTYSEPFLVSTEILCLVCDASHSIAAVTCVNCGEPMIESNAKLEILLHRITTTNHQGLDIDMTLPCSTCWAPNFFMDSMCDDGDTPVIAAIKQGRRHFAQQIHAASTKPPREVEAADIKVYHTTELGRGGYGMVYMGELDNQAVAIKVGFSPSGTDALFCEMEAMQRCNSPYLLPLLAVSGQHTESLQLVLEFMDGGDLRGYLDKRRKGSYVPVEYSALEVAWVIANALADLHHNGLLHRDLKSSNVLLSSTKYIKVCDLGCAGTNSSQMTQNLGTTSWKAPEVLAGADNYDSASDIYSFGVILTELSSLNLPYVGLTQYSILRGVIDGTLRPDVGDNCPMWLRELATACMAHDPEQRPNAQRILTLLDRQRRLEAARPVPATADTPAQSNGVNNINSDMPLPTLLNASLISTAMVCFFCQAFHSIVAVRCPGCDEATPAPATKLKVLLQRVAIAKQRGHAIETTLTCLVCNSRNDFKATECVGCGANELYDDDEKLRLLVRIIARATRAGAAG</sequence>
<dbReference type="EMBL" id="JNBR01002425">
    <property type="protein sequence ID" value="OQR82695.1"/>
    <property type="molecule type" value="Genomic_DNA"/>
</dbReference>
<keyword evidence="8" id="KW-0418">Kinase</keyword>
<dbReference type="InterPro" id="IPR008271">
    <property type="entry name" value="Ser/Thr_kinase_AS"/>
</dbReference>
<dbReference type="InterPro" id="IPR001245">
    <property type="entry name" value="Ser-Thr/Tyr_kinase_cat_dom"/>
</dbReference>
<dbReference type="Gene3D" id="1.25.40.20">
    <property type="entry name" value="Ankyrin repeat-containing domain"/>
    <property type="match status" value="1"/>
</dbReference>
<evidence type="ECO:0000259" key="7">
    <source>
        <dbReference type="PROSITE" id="PS50011"/>
    </source>
</evidence>
<gene>
    <name evidence="8" type="ORF">ACHHYP_15647</name>
</gene>